<proteinExistence type="predicted"/>
<feature type="transmembrane region" description="Helical" evidence="2">
    <location>
        <begin position="6"/>
        <end position="25"/>
    </location>
</feature>
<feature type="transmembrane region" description="Helical" evidence="2">
    <location>
        <begin position="91"/>
        <end position="116"/>
    </location>
</feature>
<dbReference type="PANTHER" id="PTHR40448">
    <property type="entry name" value="TWO-COMPONENT SENSOR HISTIDINE KINASE"/>
    <property type="match status" value="1"/>
</dbReference>
<dbReference type="Gene3D" id="3.30.565.10">
    <property type="entry name" value="Histidine kinase-like ATPase, C-terminal domain"/>
    <property type="match status" value="1"/>
</dbReference>
<feature type="transmembrane region" description="Helical" evidence="2">
    <location>
        <begin position="190"/>
        <end position="210"/>
    </location>
</feature>
<organism evidence="4 5">
    <name type="scientific">Longicatena caecimuris</name>
    <dbReference type="NCBI Taxonomy" id="1796635"/>
    <lineage>
        <taxon>Bacteria</taxon>
        <taxon>Bacillati</taxon>
        <taxon>Bacillota</taxon>
        <taxon>Erysipelotrichia</taxon>
        <taxon>Erysipelotrichales</taxon>
        <taxon>Erysipelotrichaceae</taxon>
        <taxon>Longicatena</taxon>
    </lineage>
</organism>
<evidence type="ECO:0000313" key="4">
    <source>
        <dbReference type="EMBL" id="TCU60229.1"/>
    </source>
</evidence>
<dbReference type="EMBL" id="SMBP01000008">
    <property type="protein sequence ID" value="TCU60229.1"/>
    <property type="molecule type" value="Genomic_DNA"/>
</dbReference>
<dbReference type="GO" id="GO:0042802">
    <property type="term" value="F:identical protein binding"/>
    <property type="evidence" value="ECO:0007669"/>
    <property type="project" value="TreeGrafter"/>
</dbReference>
<keyword evidence="2" id="KW-0812">Transmembrane</keyword>
<feature type="domain" description="Sensor histidine kinase NatK-like C-terminal" evidence="3">
    <location>
        <begin position="328"/>
        <end position="428"/>
    </location>
</feature>
<dbReference type="Pfam" id="PF14501">
    <property type="entry name" value="HATPase_c_5"/>
    <property type="match status" value="1"/>
</dbReference>
<dbReference type="CDD" id="cd16935">
    <property type="entry name" value="HATPase_AgrC-ComD-like"/>
    <property type="match status" value="1"/>
</dbReference>
<evidence type="ECO:0000256" key="2">
    <source>
        <dbReference type="SAM" id="Phobius"/>
    </source>
</evidence>
<name>A0A4R3TFS6_9FIRM</name>
<dbReference type="Proteomes" id="UP000295773">
    <property type="component" value="Unassembled WGS sequence"/>
</dbReference>
<evidence type="ECO:0000313" key="5">
    <source>
        <dbReference type="Proteomes" id="UP000295773"/>
    </source>
</evidence>
<keyword evidence="2" id="KW-1133">Transmembrane helix</keyword>
<feature type="transmembrane region" description="Helical" evidence="2">
    <location>
        <begin position="122"/>
        <end position="141"/>
    </location>
</feature>
<protein>
    <submittedName>
        <fullName evidence="4">GHKL domain-containing protein</fullName>
    </submittedName>
</protein>
<dbReference type="PANTHER" id="PTHR40448:SF1">
    <property type="entry name" value="TWO-COMPONENT SENSOR HISTIDINE KINASE"/>
    <property type="match status" value="1"/>
</dbReference>
<accession>A0A4R3TFS6</accession>
<feature type="transmembrane region" description="Helical" evidence="2">
    <location>
        <begin position="156"/>
        <end position="178"/>
    </location>
</feature>
<dbReference type="AlphaFoldDB" id="A0A4R3TFS6"/>
<dbReference type="RefSeq" id="WP_132224600.1">
    <property type="nucleotide sequence ID" value="NZ_JANKBG010000008.1"/>
</dbReference>
<dbReference type="InterPro" id="IPR036890">
    <property type="entry name" value="HATPase_C_sf"/>
</dbReference>
<sequence>MEYDFLITILISIVNLSSFLYMYFFPKLSMELKHKKIRGIYVVFVILFMIYNLYELTYYQVYSIELEYSILGCLMFIMLKGNVFKKIYYIIFSYVMTQLAESIYIFINNIIFQFIFPCDDDYLILLELLKPIILVVAYKLFKKYKMDDDHMDNKEWFLFMIMAIFAAGFFEYSVFATWNIDLNDPLQYVIFNYVYTLFMVLMYMLFYFYLRAMGKKNKILFETERRLQTEEFNIKLHKQMEEANEQNRKLRHDLKNHMLMIKNKIDHDPQEANEYIEQLLGNVNNTTIIDGKNEALIYILNSKNAIMQEKGISAKFILQSDLDIISEYDLTVIFGNLLDNAIEAQEHVEDKRIIVEIREDKDFYYIRIKNHYDPARIIKTNEVFKTSKENKEQHGYGLKNVEECVKRYHGIFQQETDDYYFISMISIPK</sequence>
<keyword evidence="1" id="KW-0175">Coiled coil</keyword>
<keyword evidence="2" id="KW-0472">Membrane</keyword>
<comment type="caution">
    <text evidence="4">The sequence shown here is derived from an EMBL/GenBank/DDBJ whole genome shotgun (WGS) entry which is preliminary data.</text>
</comment>
<feature type="coiled-coil region" evidence="1">
    <location>
        <begin position="233"/>
        <end position="260"/>
    </location>
</feature>
<keyword evidence="5" id="KW-1185">Reference proteome</keyword>
<gene>
    <name evidence="4" type="ORF">EDD61_10888</name>
</gene>
<dbReference type="InterPro" id="IPR032834">
    <property type="entry name" value="NatK-like_C"/>
</dbReference>
<dbReference type="SUPFAM" id="SSF55874">
    <property type="entry name" value="ATPase domain of HSP90 chaperone/DNA topoisomerase II/histidine kinase"/>
    <property type="match status" value="1"/>
</dbReference>
<feature type="transmembrane region" description="Helical" evidence="2">
    <location>
        <begin position="60"/>
        <end position="79"/>
    </location>
</feature>
<feature type="transmembrane region" description="Helical" evidence="2">
    <location>
        <begin position="37"/>
        <end position="54"/>
    </location>
</feature>
<reference evidence="4 5" key="1">
    <citation type="submission" date="2019-03" db="EMBL/GenBank/DDBJ databases">
        <title>Genomic Encyclopedia of Type Strains, Phase IV (KMG-IV): sequencing the most valuable type-strain genomes for metagenomic binning, comparative biology and taxonomic classification.</title>
        <authorList>
            <person name="Goeker M."/>
        </authorList>
    </citation>
    <scope>NUCLEOTIDE SEQUENCE [LARGE SCALE GENOMIC DNA]</scope>
    <source>
        <strain evidence="4 5">DSM 29481</strain>
    </source>
</reference>
<evidence type="ECO:0000259" key="3">
    <source>
        <dbReference type="Pfam" id="PF14501"/>
    </source>
</evidence>
<evidence type="ECO:0000256" key="1">
    <source>
        <dbReference type="SAM" id="Coils"/>
    </source>
</evidence>